<gene>
    <name evidence="3" type="ORF">FAB82_00180</name>
</gene>
<organism evidence="3 4">
    <name type="scientific">Glycomyces buryatensis</name>
    <dbReference type="NCBI Taxonomy" id="2570927"/>
    <lineage>
        <taxon>Bacteria</taxon>
        <taxon>Bacillati</taxon>
        <taxon>Actinomycetota</taxon>
        <taxon>Actinomycetes</taxon>
        <taxon>Glycomycetales</taxon>
        <taxon>Glycomycetaceae</taxon>
        <taxon>Glycomyces</taxon>
    </lineage>
</organism>
<reference evidence="4" key="1">
    <citation type="submission" date="2019-04" db="EMBL/GenBank/DDBJ databases">
        <title>Nocardioides xinjiangensis sp. nov.</title>
        <authorList>
            <person name="Liu S."/>
        </authorList>
    </citation>
    <scope>NUCLEOTIDE SEQUENCE [LARGE SCALE GENOMIC DNA]</scope>
    <source>
        <strain evidence="4">18</strain>
    </source>
</reference>
<dbReference type="OrthoDB" id="33091at2"/>
<dbReference type="NCBIfam" id="TIGR01552">
    <property type="entry name" value="phd_fam"/>
    <property type="match status" value="1"/>
</dbReference>
<accession>A0A4S8QQ22</accession>
<sequence length="86" mass="9212">MDASMRELNQHTAQVLAQVEAGESVTVTKNGAPIAIIRPVGDEGEPTYPFRTDPMGDDNRAPTFSGPALFSEKVDQWLAGFGGDHP</sequence>
<keyword evidence="4" id="KW-1185">Reference proteome</keyword>
<dbReference type="AlphaFoldDB" id="A0A4S8QQ22"/>
<evidence type="ECO:0000313" key="4">
    <source>
        <dbReference type="Proteomes" id="UP000308760"/>
    </source>
</evidence>
<feature type="region of interest" description="Disordered" evidence="2">
    <location>
        <begin position="39"/>
        <end position="67"/>
    </location>
</feature>
<dbReference type="EMBL" id="STGY01000001">
    <property type="protein sequence ID" value="THV43519.1"/>
    <property type="molecule type" value="Genomic_DNA"/>
</dbReference>
<name>A0A4S8QQ22_9ACTN</name>
<dbReference type="SUPFAM" id="SSF143120">
    <property type="entry name" value="YefM-like"/>
    <property type="match status" value="1"/>
</dbReference>
<comment type="similarity">
    <text evidence="1">Belongs to the phD/YefM antitoxin family.</text>
</comment>
<evidence type="ECO:0000313" key="3">
    <source>
        <dbReference type="EMBL" id="THV43519.1"/>
    </source>
</evidence>
<dbReference type="InterPro" id="IPR036165">
    <property type="entry name" value="YefM-like_sf"/>
</dbReference>
<dbReference type="Gene3D" id="3.40.1620.10">
    <property type="entry name" value="YefM-like domain"/>
    <property type="match status" value="1"/>
</dbReference>
<protein>
    <submittedName>
        <fullName evidence="3">Type II toxin-antitoxin system prevent-host-death family antitoxin</fullName>
    </submittedName>
</protein>
<reference evidence="3 4" key="2">
    <citation type="submission" date="2019-05" db="EMBL/GenBank/DDBJ databases">
        <title>Glycomyces buryatensis sp. nov.</title>
        <authorList>
            <person name="Nikitina E."/>
        </authorList>
    </citation>
    <scope>NUCLEOTIDE SEQUENCE [LARGE SCALE GENOMIC DNA]</scope>
    <source>
        <strain evidence="3 4">18</strain>
    </source>
</reference>
<dbReference type="Proteomes" id="UP000308760">
    <property type="component" value="Unassembled WGS sequence"/>
</dbReference>
<comment type="caution">
    <text evidence="3">The sequence shown here is derived from an EMBL/GenBank/DDBJ whole genome shotgun (WGS) entry which is preliminary data.</text>
</comment>
<proteinExistence type="inferred from homology"/>
<evidence type="ECO:0000256" key="1">
    <source>
        <dbReference type="ARBA" id="ARBA00009981"/>
    </source>
</evidence>
<dbReference type="RefSeq" id="WP_136532517.1">
    <property type="nucleotide sequence ID" value="NZ_STGY01000001.1"/>
</dbReference>
<evidence type="ECO:0000256" key="2">
    <source>
        <dbReference type="SAM" id="MobiDB-lite"/>
    </source>
</evidence>